<keyword evidence="1" id="KW-0597">Phosphoprotein</keyword>
<dbReference type="InterPro" id="IPR001789">
    <property type="entry name" value="Sig_transdc_resp-reg_receiver"/>
</dbReference>
<reference evidence="3 4" key="1">
    <citation type="submission" date="2018-08" db="EMBL/GenBank/DDBJ databases">
        <title>Fulvimarina sp. 85, whole genome shotgun sequence.</title>
        <authorList>
            <person name="Tuo L."/>
        </authorList>
    </citation>
    <scope>NUCLEOTIDE SEQUENCE [LARGE SCALE GENOMIC DNA]</scope>
    <source>
        <strain evidence="3 4">85</strain>
    </source>
</reference>
<evidence type="ECO:0000313" key="4">
    <source>
        <dbReference type="Proteomes" id="UP000264310"/>
    </source>
</evidence>
<dbReference type="AlphaFoldDB" id="A0A371WY38"/>
<dbReference type="SUPFAM" id="SSF52172">
    <property type="entry name" value="CheY-like"/>
    <property type="match status" value="1"/>
</dbReference>
<comment type="caution">
    <text evidence="3">The sequence shown here is derived from an EMBL/GenBank/DDBJ whole genome shotgun (WGS) entry which is preliminary data.</text>
</comment>
<evidence type="ECO:0000313" key="3">
    <source>
        <dbReference type="EMBL" id="RFC61846.1"/>
    </source>
</evidence>
<feature type="domain" description="Response regulatory" evidence="2">
    <location>
        <begin position="1"/>
        <end position="81"/>
    </location>
</feature>
<proteinExistence type="predicted"/>
<feature type="modified residue" description="4-aspartylphosphate" evidence="1">
    <location>
        <position position="16"/>
    </location>
</feature>
<evidence type="ECO:0000256" key="1">
    <source>
        <dbReference type="PROSITE-ProRule" id="PRU00169"/>
    </source>
</evidence>
<sequence length="83" mass="9043">MSHAAASISFHIVVLDIDLARGDDGITTAILLREEHGIEALFVSAHHKHEVRALSLDWKPIGFIGKPYLPQQVLAAIDKIGHA</sequence>
<dbReference type="GO" id="GO:0000160">
    <property type="term" value="P:phosphorelay signal transduction system"/>
    <property type="evidence" value="ECO:0007669"/>
    <property type="project" value="InterPro"/>
</dbReference>
<dbReference type="PROSITE" id="PS50110">
    <property type="entry name" value="RESPONSE_REGULATORY"/>
    <property type="match status" value="1"/>
</dbReference>
<dbReference type="EMBL" id="QURL01000013">
    <property type="protein sequence ID" value="RFC61846.1"/>
    <property type="molecule type" value="Genomic_DNA"/>
</dbReference>
<keyword evidence="4" id="KW-1185">Reference proteome</keyword>
<name>A0A371WY38_9HYPH</name>
<dbReference type="Proteomes" id="UP000264310">
    <property type="component" value="Unassembled WGS sequence"/>
</dbReference>
<accession>A0A371WY38</accession>
<dbReference type="Gene3D" id="3.40.50.2300">
    <property type="match status" value="1"/>
</dbReference>
<protein>
    <submittedName>
        <fullName evidence="3">Response regulator</fullName>
    </submittedName>
</protein>
<gene>
    <name evidence="3" type="ORF">DYI37_19035</name>
</gene>
<evidence type="ECO:0000259" key="2">
    <source>
        <dbReference type="PROSITE" id="PS50110"/>
    </source>
</evidence>
<dbReference type="InterPro" id="IPR011006">
    <property type="entry name" value="CheY-like_superfamily"/>
</dbReference>
<organism evidence="3 4">
    <name type="scientific">Fulvimarina endophytica</name>
    <dbReference type="NCBI Taxonomy" id="2293836"/>
    <lineage>
        <taxon>Bacteria</taxon>
        <taxon>Pseudomonadati</taxon>
        <taxon>Pseudomonadota</taxon>
        <taxon>Alphaproteobacteria</taxon>
        <taxon>Hyphomicrobiales</taxon>
        <taxon>Aurantimonadaceae</taxon>
        <taxon>Fulvimarina</taxon>
    </lineage>
</organism>